<dbReference type="RefSeq" id="WP_193151031.1">
    <property type="nucleotide sequence ID" value="NZ_CP041235.1"/>
</dbReference>
<evidence type="ECO:0000313" key="13">
    <source>
        <dbReference type="EMBL" id="QOP42676.1"/>
    </source>
</evidence>
<feature type="transmembrane region" description="Helical" evidence="11">
    <location>
        <begin position="34"/>
        <end position="53"/>
    </location>
</feature>
<evidence type="ECO:0000256" key="7">
    <source>
        <dbReference type="ARBA" id="ARBA00022903"/>
    </source>
</evidence>
<keyword evidence="3 11" id="KW-0813">Transport</keyword>
<keyword evidence="7" id="KW-0972">Capsule biogenesis/degradation</keyword>
<comment type="similarity">
    <text evidence="2 11">Belongs to the ABC-2 integral membrane protein family.</text>
</comment>
<reference evidence="13 14" key="1">
    <citation type="submission" date="2019-06" db="EMBL/GenBank/DDBJ databases">
        <title>Sulfurimonas gotlandica sp. nov., a chemoautotrophic and psychrotolerant epsilonproteobacterium isolated from a pelagic redoxcline, and an emended description of the genus Sulfurimonas.</title>
        <authorList>
            <person name="Wang S."/>
            <person name="Jiang L."/>
            <person name="Shao Z."/>
        </authorList>
    </citation>
    <scope>NUCLEOTIDE SEQUENCE [LARGE SCALE GENOMIC DNA]</scope>
    <source>
        <strain evidence="13 14">S2-6</strain>
    </source>
</reference>
<evidence type="ECO:0000256" key="8">
    <source>
        <dbReference type="ARBA" id="ARBA00022989"/>
    </source>
</evidence>
<keyword evidence="8 11" id="KW-1133">Transmembrane helix</keyword>
<dbReference type="Pfam" id="PF01061">
    <property type="entry name" value="ABC2_membrane"/>
    <property type="match status" value="1"/>
</dbReference>
<dbReference type="GO" id="GO:0140359">
    <property type="term" value="F:ABC-type transporter activity"/>
    <property type="evidence" value="ECO:0007669"/>
    <property type="project" value="InterPro"/>
</dbReference>
<evidence type="ECO:0000313" key="14">
    <source>
        <dbReference type="Proteomes" id="UP000593719"/>
    </source>
</evidence>
<dbReference type="PRINTS" id="PR00164">
    <property type="entry name" value="ABC2TRNSPORT"/>
</dbReference>
<sequence length="258" mass="29626">MIKRTSFTVFTSVIAALFLREIQTRFGTKKLGYLWAVIDPMVKVIMFSAMRLATGTNMQGIDLPVFLATGILTYNFFSALMTTSMTAFEGNRALFVYRQVKPVDTIFSRFFVEFLVMCATIILFISFGLYFGMDLSVKNFNMVIVAILWLGIFGFALGLLFAVINTFYETFGKIISFISMPLFLLSGMFYTVDSLPPLAQELILYNPVVHFIEMIHGNYFRVLNTDYVDYTYMMWWTVIPLFLGLFFYAKAEKKIIST</sequence>
<feature type="transmembrane region" description="Helical" evidence="11">
    <location>
        <begin position="170"/>
        <end position="190"/>
    </location>
</feature>
<feature type="transmembrane region" description="Helical" evidence="11">
    <location>
        <begin position="106"/>
        <end position="131"/>
    </location>
</feature>
<keyword evidence="9" id="KW-0625">Polysaccharide transport</keyword>
<evidence type="ECO:0000256" key="10">
    <source>
        <dbReference type="ARBA" id="ARBA00023136"/>
    </source>
</evidence>
<keyword evidence="5" id="KW-0762">Sugar transport</keyword>
<dbReference type="PANTHER" id="PTHR30413">
    <property type="entry name" value="INNER MEMBRANE TRANSPORT PERMEASE"/>
    <property type="match status" value="1"/>
</dbReference>
<dbReference type="InterPro" id="IPR047817">
    <property type="entry name" value="ABC2_TM_bact-type"/>
</dbReference>
<evidence type="ECO:0000256" key="2">
    <source>
        <dbReference type="ARBA" id="ARBA00007783"/>
    </source>
</evidence>
<evidence type="ECO:0000256" key="1">
    <source>
        <dbReference type="ARBA" id="ARBA00004651"/>
    </source>
</evidence>
<comment type="subcellular location">
    <subcellularLocation>
        <location evidence="1 11">Cell membrane</location>
        <topology evidence="1 11">Multi-pass membrane protein</topology>
    </subcellularLocation>
</comment>
<organism evidence="13 14">
    <name type="scientific">Sulfurimonas sediminis</name>
    <dbReference type="NCBI Taxonomy" id="2590020"/>
    <lineage>
        <taxon>Bacteria</taxon>
        <taxon>Pseudomonadati</taxon>
        <taxon>Campylobacterota</taxon>
        <taxon>Epsilonproteobacteria</taxon>
        <taxon>Campylobacterales</taxon>
        <taxon>Sulfurimonadaceae</taxon>
        <taxon>Sulfurimonas</taxon>
    </lineage>
</organism>
<keyword evidence="6 11" id="KW-0812">Transmembrane</keyword>
<dbReference type="GO" id="GO:0015920">
    <property type="term" value="P:lipopolysaccharide transport"/>
    <property type="evidence" value="ECO:0007669"/>
    <property type="project" value="TreeGrafter"/>
</dbReference>
<evidence type="ECO:0000256" key="9">
    <source>
        <dbReference type="ARBA" id="ARBA00023047"/>
    </source>
</evidence>
<dbReference type="AlphaFoldDB" id="A0A7M1AZE7"/>
<dbReference type="KEGG" id="ssei:FJR45_01405"/>
<gene>
    <name evidence="13" type="ORF">FJR45_01405</name>
</gene>
<dbReference type="Proteomes" id="UP000593719">
    <property type="component" value="Chromosome"/>
</dbReference>
<dbReference type="InterPro" id="IPR013525">
    <property type="entry name" value="ABC2_TM"/>
</dbReference>
<proteinExistence type="inferred from homology"/>
<evidence type="ECO:0000259" key="12">
    <source>
        <dbReference type="PROSITE" id="PS51012"/>
    </source>
</evidence>
<name>A0A7M1AZE7_9BACT</name>
<evidence type="ECO:0000256" key="4">
    <source>
        <dbReference type="ARBA" id="ARBA00022475"/>
    </source>
</evidence>
<dbReference type="PROSITE" id="PS51012">
    <property type="entry name" value="ABC_TM2"/>
    <property type="match status" value="1"/>
</dbReference>
<feature type="domain" description="ABC transmembrane type-2" evidence="12">
    <location>
        <begin position="31"/>
        <end position="251"/>
    </location>
</feature>
<dbReference type="EMBL" id="CP041235">
    <property type="protein sequence ID" value="QOP42676.1"/>
    <property type="molecule type" value="Genomic_DNA"/>
</dbReference>
<keyword evidence="14" id="KW-1185">Reference proteome</keyword>
<accession>A0A7M1AZE7</accession>
<feature type="transmembrane region" description="Helical" evidence="11">
    <location>
        <begin position="232"/>
        <end position="249"/>
    </location>
</feature>
<evidence type="ECO:0000256" key="5">
    <source>
        <dbReference type="ARBA" id="ARBA00022597"/>
    </source>
</evidence>
<dbReference type="GO" id="GO:0015774">
    <property type="term" value="P:polysaccharide transport"/>
    <property type="evidence" value="ECO:0007669"/>
    <property type="project" value="UniProtKB-KW"/>
</dbReference>
<dbReference type="GO" id="GO:0043190">
    <property type="term" value="C:ATP-binding cassette (ABC) transporter complex"/>
    <property type="evidence" value="ECO:0007669"/>
    <property type="project" value="InterPro"/>
</dbReference>
<evidence type="ECO:0000256" key="11">
    <source>
        <dbReference type="RuleBase" id="RU361157"/>
    </source>
</evidence>
<protein>
    <recommendedName>
        <fullName evidence="11">Transport permease protein</fullName>
    </recommendedName>
</protein>
<keyword evidence="10 11" id="KW-0472">Membrane</keyword>
<feature type="transmembrane region" description="Helical" evidence="11">
    <location>
        <begin position="65"/>
        <end position="86"/>
    </location>
</feature>
<dbReference type="InterPro" id="IPR000412">
    <property type="entry name" value="ABC_2_transport"/>
</dbReference>
<evidence type="ECO:0000256" key="3">
    <source>
        <dbReference type="ARBA" id="ARBA00022448"/>
    </source>
</evidence>
<evidence type="ECO:0000256" key="6">
    <source>
        <dbReference type="ARBA" id="ARBA00022692"/>
    </source>
</evidence>
<keyword evidence="4 11" id="KW-1003">Cell membrane</keyword>
<dbReference type="PANTHER" id="PTHR30413:SF10">
    <property type="entry name" value="CAPSULE POLYSACCHARIDE EXPORT INNER-MEMBRANE PROTEIN CTRC"/>
    <property type="match status" value="1"/>
</dbReference>
<feature type="transmembrane region" description="Helical" evidence="11">
    <location>
        <begin position="143"/>
        <end position="164"/>
    </location>
</feature>